<proteinExistence type="predicted"/>
<name>N6UG41_DENPD</name>
<reference evidence="1" key="1">
    <citation type="journal article" date="2013" name="Genome Biol.">
        <title>Draft genome of the mountain pine beetle, Dendroctonus ponderosae Hopkins, a major forest pest.</title>
        <authorList>
            <person name="Keeling C.I."/>
            <person name="Yuen M.M."/>
            <person name="Liao N.Y."/>
            <person name="Docking T.R."/>
            <person name="Chan S.K."/>
            <person name="Taylor G.A."/>
            <person name="Palmquist D.L."/>
            <person name="Jackman S.D."/>
            <person name="Nguyen A."/>
            <person name="Li M."/>
            <person name="Henderson H."/>
            <person name="Janes J.K."/>
            <person name="Zhao Y."/>
            <person name="Pandoh P."/>
            <person name="Moore R."/>
            <person name="Sperling F.A."/>
            <person name="Huber D.P."/>
            <person name="Birol I."/>
            <person name="Jones S.J."/>
            <person name="Bohlmann J."/>
        </authorList>
    </citation>
    <scope>NUCLEOTIDE SEQUENCE</scope>
</reference>
<evidence type="ECO:0000313" key="1">
    <source>
        <dbReference type="EMBL" id="ENN79586.1"/>
    </source>
</evidence>
<feature type="non-terminal residue" evidence="1">
    <location>
        <position position="1"/>
    </location>
</feature>
<accession>N6UG41</accession>
<organism evidence="1">
    <name type="scientific">Dendroctonus ponderosae</name>
    <name type="common">Mountain pine beetle</name>
    <dbReference type="NCBI Taxonomy" id="77166"/>
    <lineage>
        <taxon>Eukaryota</taxon>
        <taxon>Metazoa</taxon>
        <taxon>Ecdysozoa</taxon>
        <taxon>Arthropoda</taxon>
        <taxon>Hexapoda</taxon>
        <taxon>Insecta</taxon>
        <taxon>Pterygota</taxon>
        <taxon>Neoptera</taxon>
        <taxon>Endopterygota</taxon>
        <taxon>Coleoptera</taxon>
        <taxon>Polyphaga</taxon>
        <taxon>Cucujiformia</taxon>
        <taxon>Curculionidae</taxon>
        <taxon>Scolytinae</taxon>
        <taxon>Dendroctonus</taxon>
    </lineage>
</organism>
<protein>
    <submittedName>
        <fullName evidence="1">Uncharacterized protein</fullName>
    </submittedName>
</protein>
<dbReference type="HOGENOM" id="CLU_2186598_0_0_1"/>
<dbReference type="AlphaFoldDB" id="N6UG41"/>
<gene>
    <name evidence="1" type="ORF">YQE_04048</name>
</gene>
<sequence length="109" mass="11991">MYHSRAERPIGREAAQVHSVRKSLQPIEQLDHALQKAHGVQTVCLRPVRARFPAQSGPAPAQRNSAHRAEAHCHIVRGAQRPGGARAPLFECLLDELARPTSTTSTVYL</sequence>
<dbReference type="EMBL" id="KB740686">
    <property type="protein sequence ID" value="ENN79586.1"/>
    <property type="molecule type" value="Genomic_DNA"/>
</dbReference>